<comment type="pathway">
    <text evidence="1">Amino-acid biosynthesis; L-threonine biosynthesis; L-threonine from L-aspartate: step 3/5.</text>
</comment>
<sequence>MTVIKAALLGFGTVGQGVYEAIQTHSEQLKKLLGASVSVEAVLVKDITKERPGVPRELLTDNFNDILSIPDLQIVFEAIVGVEPALGYLKQSIAKGCHIVTANKVLFAQHGNSLQQEASRKGVTVGFEATTAGGAPVIRTIKELLRVNKISRIEGILNGTSNYILTLMREENYTFEAALKLSQEKGYAEADPENDVEGYDALNKLLILSELAFGEKPDLSVSGVEGITRITLEDIQKAKKAGQRYRHLVSAEMTEHGVAASIKPVLLSEDHPLYSVDGVLNAVAITASLAGTVTIKGAGAGKLPTASAMIEDAAALSGKLQTVQPLSARSLFAG</sequence>
<evidence type="ECO:0000259" key="10">
    <source>
        <dbReference type="Pfam" id="PF00742"/>
    </source>
</evidence>
<dbReference type="EC" id="1.1.1.3" evidence="4"/>
<dbReference type="PANTHER" id="PTHR43331:SF1">
    <property type="entry name" value="HOMOSERINE DEHYDROGENASE"/>
    <property type="match status" value="1"/>
</dbReference>
<organism evidence="12 13">
    <name type="scientific">Fictibacillus iocasae</name>
    <dbReference type="NCBI Taxonomy" id="2715437"/>
    <lineage>
        <taxon>Bacteria</taxon>
        <taxon>Bacillati</taxon>
        <taxon>Bacillota</taxon>
        <taxon>Bacilli</taxon>
        <taxon>Bacillales</taxon>
        <taxon>Fictibacillaceae</taxon>
        <taxon>Fictibacillus</taxon>
    </lineage>
</organism>
<evidence type="ECO:0000256" key="7">
    <source>
        <dbReference type="ARBA" id="ARBA00022697"/>
    </source>
</evidence>
<gene>
    <name evidence="12" type="ORF">ACFQPF_00810</name>
</gene>
<accession>A0ABW2NNH5</accession>
<evidence type="ECO:0000256" key="3">
    <source>
        <dbReference type="ARBA" id="ARBA00006753"/>
    </source>
</evidence>
<dbReference type="SUPFAM" id="SSF55347">
    <property type="entry name" value="Glyceraldehyde-3-phosphate dehydrogenase-like, C-terminal domain"/>
    <property type="match status" value="1"/>
</dbReference>
<evidence type="ECO:0000256" key="2">
    <source>
        <dbReference type="ARBA" id="ARBA00005062"/>
    </source>
</evidence>
<dbReference type="PANTHER" id="PTHR43331">
    <property type="entry name" value="HOMOSERINE DEHYDROGENASE"/>
    <property type="match status" value="1"/>
</dbReference>
<evidence type="ECO:0000313" key="13">
    <source>
        <dbReference type="Proteomes" id="UP001596549"/>
    </source>
</evidence>
<dbReference type="Pfam" id="PF00742">
    <property type="entry name" value="Homoserine_dh"/>
    <property type="match status" value="1"/>
</dbReference>
<feature type="domain" description="Homoserine dehydrogenase catalytic" evidence="10">
    <location>
        <begin position="136"/>
        <end position="312"/>
    </location>
</feature>
<dbReference type="RefSeq" id="WP_379745057.1">
    <property type="nucleotide sequence ID" value="NZ_JBHTCP010000002.1"/>
</dbReference>
<keyword evidence="13" id="KW-1185">Reference proteome</keyword>
<dbReference type="Proteomes" id="UP001596549">
    <property type="component" value="Unassembled WGS sequence"/>
</dbReference>
<keyword evidence="6" id="KW-0028">Amino-acid biosynthesis</keyword>
<protein>
    <recommendedName>
        <fullName evidence="5">Homoserine dehydrogenase</fullName>
        <ecNumber evidence="4">1.1.1.3</ecNumber>
    </recommendedName>
</protein>
<evidence type="ECO:0000256" key="6">
    <source>
        <dbReference type="ARBA" id="ARBA00022605"/>
    </source>
</evidence>
<dbReference type="InterPro" id="IPR036291">
    <property type="entry name" value="NAD(P)-bd_dom_sf"/>
</dbReference>
<evidence type="ECO:0000259" key="11">
    <source>
        <dbReference type="Pfam" id="PF03447"/>
    </source>
</evidence>
<comment type="caution">
    <text evidence="12">The sequence shown here is derived from an EMBL/GenBank/DDBJ whole genome shotgun (WGS) entry which is preliminary data.</text>
</comment>
<dbReference type="InterPro" id="IPR001342">
    <property type="entry name" value="HDH_cat"/>
</dbReference>
<reference evidence="13" key="1">
    <citation type="journal article" date="2019" name="Int. J. Syst. Evol. Microbiol.">
        <title>The Global Catalogue of Microorganisms (GCM) 10K type strain sequencing project: providing services to taxonomists for standard genome sequencing and annotation.</title>
        <authorList>
            <consortium name="The Broad Institute Genomics Platform"/>
            <consortium name="The Broad Institute Genome Sequencing Center for Infectious Disease"/>
            <person name="Wu L."/>
            <person name="Ma J."/>
        </authorList>
    </citation>
    <scope>NUCLEOTIDE SEQUENCE [LARGE SCALE GENOMIC DNA]</scope>
    <source>
        <strain evidence="13">NBRC 106396</strain>
    </source>
</reference>
<keyword evidence="9" id="KW-0486">Methionine biosynthesis</keyword>
<dbReference type="PIRSF" id="PIRSF036497">
    <property type="entry name" value="HDH_short"/>
    <property type="match status" value="1"/>
</dbReference>
<dbReference type="Pfam" id="PF03447">
    <property type="entry name" value="NAD_binding_3"/>
    <property type="match status" value="1"/>
</dbReference>
<dbReference type="SUPFAM" id="SSF51735">
    <property type="entry name" value="NAD(P)-binding Rossmann-fold domains"/>
    <property type="match status" value="1"/>
</dbReference>
<evidence type="ECO:0000313" key="12">
    <source>
        <dbReference type="EMBL" id="MFC7370216.1"/>
    </source>
</evidence>
<dbReference type="Gene3D" id="3.40.50.720">
    <property type="entry name" value="NAD(P)-binding Rossmann-like Domain"/>
    <property type="match status" value="1"/>
</dbReference>
<dbReference type="InterPro" id="IPR022697">
    <property type="entry name" value="HDH_short"/>
</dbReference>
<evidence type="ECO:0000256" key="8">
    <source>
        <dbReference type="ARBA" id="ARBA00023002"/>
    </source>
</evidence>
<evidence type="ECO:0000256" key="4">
    <source>
        <dbReference type="ARBA" id="ARBA00013213"/>
    </source>
</evidence>
<comment type="pathway">
    <text evidence="2">Amino-acid biosynthesis; L-methionine biosynthesis via de novo pathway; L-homoserine from L-aspartate: step 3/3.</text>
</comment>
<comment type="similarity">
    <text evidence="3">Belongs to the homoserine dehydrogenase family.</text>
</comment>
<evidence type="ECO:0000256" key="1">
    <source>
        <dbReference type="ARBA" id="ARBA00005056"/>
    </source>
</evidence>
<evidence type="ECO:0000256" key="5">
    <source>
        <dbReference type="ARBA" id="ARBA00013376"/>
    </source>
</evidence>
<dbReference type="Gene3D" id="3.30.360.10">
    <property type="entry name" value="Dihydrodipicolinate Reductase, domain 2"/>
    <property type="match status" value="1"/>
</dbReference>
<keyword evidence="8" id="KW-0560">Oxidoreductase</keyword>
<dbReference type="NCBIfam" id="NF004976">
    <property type="entry name" value="PRK06349.1"/>
    <property type="match status" value="1"/>
</dbReference>
<feature type="domain" description="Aspartate/homoserine dehydrogenase NAD-binding" evidence="11">
    <location>
        <begin position="10"/>
        <end position="128"/>
    </location>
</feature>
<dbReference type="EMBL" id="JBHTCP010000002">
    <property type="protein sequence ID" value="MFC7370216.1"/>
    <property type="molecule type" value="Genomic_DNA"/>
</dbReference>
<evidence type="ECO:0000256" key="9">
    <source>
        <dbReference type="ARBA" id="ARBA00023167"/>
    </source>
</evidence>
<keyword evidence="7" id="KW-0791">Threonine biosynthesis</keyword>
<dbReference type="InterPro" id="IPR005106">
    <property type="entry name" value="Asp/hSer_DH_NAD-bd"/>
</dbReference>
<proteinExistence type="inferred from homology"/>
<name>A0ABW2NNH5_9BACL</name>